<sequence length="90" mass="9927">MILVSSVEVGPPHGIEVVEQSVLEKLDALAVAWLPGSEGNGITDVIFRDYEFHGQLLVSWFRTVDQLPMDAHQNSYDPLFPLGYGLDSKA</sequence>
<reference evidence="4" key="1">
    <citation type="journal article" date="2022" name="Int. J. Mol. Sci.">
        <title>Draft Genome of Tanacetum Coccineum: Genomic Comparison of Closely Related Tanacetum-Family Plants.</title>
        <authorList>
            <person name="Yamashiro T."/>
            <person name="Shiraishi A."/>
            <person name="Nakayama K."/>
            <person name="Satake H."/>
        </authorList>
    </citation>
    <scope>NUCLEOTIDE SEQUENCE</scope>
</reference>
<reference evidence="4" key="2">
    <citation type="submission" date="2022-01" db="EMBL/GenBank/DDBJ databases">
        <authorList>
            <person name="Yamashiro T."/>
            <person name="Shiraishi A."/>
            <person name="Satake H."/>
            <person name="Nakayama K."/>
        </authorList>
    </citation>
    <scope>NUCLEOTIDE SEQUENCE</scope>
</reference>
<dbReference type="GO" id="GO:0016787">
    <property type="term" value="F:hydrolase activity"/>
    <property type="evidence" value="ECO:0007669"/>
    <property type="project" value="UniProtKB-KW"/>
</dbReference>
<keyword evidence="2" id="KW-0326">Glycosidase</keyword>
<protein>
    <submittedName>
        <fullName evidence="4">Glycosyl hydrolase family protein</fullName>
    </submittedName>
</protein>
<dbReference type="PANTHER" id="PTHR30620">
    <property type="entry name" value="PERIPLASMIC BETA-GLUCOSIDASE-RELATED"/>
    <property type="match status" value="1"/>
</dbReference>
<accession>A0ABQ5GF05</accession>
<gene>
    <name evidence="4" type="ORF">Tco_1032689</name>
</gene>
<dbReference type="Pfam" id="PF01915">
    <property type="entry name" value="Glyco_hydro_3_C"/>
    <property type="match status" value="1"/>
</dbReference>
<keyword evidence="1 4" id="KW-0378">Hydrolase</keyword>
<dbReference type="Proteomes" id="UP001151760">
    <property type="component" value="Unassembled WGS sequence"/>
</dbReference>
<evidence type="ECO:0000313" key="4">
    <source>
        <dbReference type="EMBL" id="GJT73403.1"/>
    </source>
</evidence>
<name>A0ABQ5GF05_9ASTR</name>
<evidence type="ECO:0000259" key="3">
    <source>
        <dbReference type="Pfam" id="PF01915"/>
    </source>
</evidence>
<evidence type="ECO:0000313" key="5">
    <source>
        <dbReference type="Proteomes" id="UP001151760"/>
    </source>
</evidence>
<evidence type="ECO:0000256" key="2">
    <source>
        <dbReference type="ARBA" id="ARBA00023295"/>
    </source>
</evidence>
<feature type="domain" description="Glycoside hydrolase family 3 C-terminal" evidence="3">
    <location>
        <begin position="21"/>
        <end position="87"/>
    </location>
</feature>
<comment type="caution">
    <text evidence="4">The sequence shown here is derived from an EMBL/GenBank/DDBJ whole genome shotgun (WGS) entry which is preliminary data.</text>
</comment>
<dbReference type="Gene3D" id="3.40.50.1700">
    <property type="entry name" value="Glycoside hydrolase family 3 C-terminal domain"/>
    <property type="match status" value="1"/>
</dbReference>
<dbReference type="SUPFAM" id="SSF52279">
    <property type="entry name" value="Beta-D-glucan exohydrolase, C-terminal domain"/>
    <property type="match status" value="1"/>
</dbReference>
<dbReference type="InterPro" id="IPR051915">
    <property type="entry name" value="Cellulose_Degrad_GH3"/>
</dbReference>
<proteinExistence type="predicted"/>
<keyword evidence="5" id="KW-1185">Reference proteome</keyword>
<evidence type="ECO:0000256" key="1">
    <source>
        <dbReference type="ARBA" id="ARBA00022801"/>
    </source>
</evidence>
<dbReference type="InterPro" id="IPR036881">
    <property type="entry name" value="Glyco_hydro_3_C_sf"/>
</dbReference>
<dbReference type="PANTHER" id="PTHR30620:SF33">
    <property type="entry name" value="BETA-D-GLUCAN EXOHYDROLASE-LIKE PROTEIN-RELATED"/>
    <property type="match status" value="1"/>
</dbReference>
<dbReference type="InterPro" id="IPR002772">
    <property type="entry name" value="Glyco_hydro_3_C"/>
</dbReference>
<organism evidence="4 5">
    <name type="scientific">Tanacetum coccineum</name>
    <dbReference type="NCBI Taxonomy" id="301880"/>
    <lineage>
        <taxon>Eukaryota</taxon>
        <taxon>Viridiplantae</taxon>
        <taxon>Streptophyta</taxon>
        <taxon>Embryophyta</taxon>
        <taxon>Tracheophyta</taxon>
        <taxon>Spermatophyta</taxon>
        <taxon>Magnoliopsida</taxon>
        <taxon>eudicotyledons</taxon>
        <taxon>Gunneridae</taxon>
        <taxon>Pentapetalae</taxon>
        <taxon>asterids</taxon>
        <taxon>campanulids</taxon>
        <taxon>Asterales</taxon>
        <taxon>Asteraceae</taxon>
        <taxon>Asteroideae</taxon>
        <taxon>Anthemideae</taxon>
        <taxon>Anthemidinae</taxon>
        <taxon>Tanacetum</taxon>
    </lineage>
</organism>
<dbReference type="EMBL" id="BQNB010018349">
    <property type="protein sequence ID" value="GJT73403.1"/>
    <property type="molecule type" value="Genomic_DNA"/>
</dbReference>